<feature type="compositionally biased region" description="Polar residues" evidence="3">
    <location>
        <begin position="468"/>
        <end position="479"/>
    </location>
</feature>
<dbReference type="NCBIfam" id="TIGR01730">
    <property type="entry name" value="RND_mfp"/>
    <property type="match status" value="1"/>
</dbReference>
<dbReference type="Gene3D" id="2.40.50.100">
    <property type="match status" value="1"/>
</dbReference>
<sequence length="519" mass="56347">MSSDIEQQSKQELEQKEVQPNKTLDTFRKILRSIGSVIMKINRKVRIVLTIFAITFAFIYVLVALRPEAQKRAIPETVVKVEVVTATPSDYPIVVNTSGTIQADTRGNLVSQIRGEIVRVSDTFKTGGAFKKNDVLIEVDQRDYLAAQSQAAATVSQAEAAYRQEQANSKQAIRDWQRLGNSGTPPDLVARKPQLEAARAQLDSALANLETAKLNLERTKIKAPYQGRVIRRDAVLGQYVSVGTVLAEVFATDEVEVRLPLSQDEFAQLGLDSLLGTEQGKQFAVVISTEVGGHRYTWDARVTRTDSTFDLSTRQIDVIASVIAPFDTENQKPPLKIGQFVTARIQGRTVNNAIVIPNKALREGSYVFVSQDLRLQRKPVKVIWQDDQNALIESGIESGDLVVTTSLNSTLAGAKVKLSESVANGTGSPSLTLEDTQILQAEVSDEIPDNKLPSTESEISAPAELAPTSITPADNQADSQPAELRNTPVESTESPTADAIEPIENSAAATEGGNASANN</sequence>
<keyword evidence="4" id="KW-1133">Transmembrane helix</keyword>
<dbReference type="Proteomes" id="UP000253083">
    <property type="component" value="Unassembled WGS sequence"/>
</dbReference>
<dbReference type="EMBL" id="QNRT01000003">
    <property type="protein sequence ID" value="RBP49691.1"/>
    <property type="molecule type" value="Genomic_DNA"/>
</dbReference>
<feature type="coiled-coil region" evidence="2">
    <location>
        <begin position="155"/>
        <end position="222"/>
    </location>
</feature>
<protein>
    <submittedName>
        <fullName evidence="6">RND family efflux transporter MFP subunit</fullName>
    </submittedName>
</protein>
<dbReference type="OrthoDB" id="5730196at2"/>
<reference evidence="6 7" key="1">
    <citation type="submission" date="2018-06" db="EMBL/GenBank/DDBJ databases">
        <title>Genomic Encyclopedia of Type Strains, Phase IV (KMG-IV): sequencing the most valuable type-strain genomes for metagenomic binning, comparative biology and taxonomic classification.</title>
        <authorList>
            <person name="Goeker M."/>
        </authorList>
    </citation>
    <scope>NUCLEOTIDE SEQUENCE [LARGE SCALE GENOMIC DNA]</scope>
    <source>
        <strain evidence="6 7">DSM 24032</strain>
    </source>
</reference>
<keyword evidence="7" id="KW-1185">Reference proteome</keyword>
<dbReference type="SUPFAM" id="SSF111369">
    <property type="entry name" value="HlyD-like secretion proteins"/>
    <property type="match status" value="1"/>
</dbReference>
<feature type="region of interest" description="Disordered" evidence="3">
    <location>
        <begin position="444"/>
        <end position="519"/>
    </location>
</feature>
<keyword evidence="4" id="KW-0472">Membrane</keyword>
<dbReference type="GO" id="GO:1990281">
    <property type="term" value="C:efflux pump complex"/>
    <property type="evidence" value="ECO:0007669"/>
    <property type="project" value="TreeGrafter"/>
</dbReference>
<evidence type="ECO:0000313" key="6">
    <source>
        <dbReference type="EMBL" id="RBP49691.1"/>
    </source>
</evidence>
<dbReference type="Gene3D" id="2.40.30.170">
    <property type="match status" value="1"/>
</dbReference>
<dbReference type="GO" id="GO:0015562">
    <property type="term" value="F:efflux transmembrane transporter activity"/>
    <property type="evidence" value="ECO:0007669"/>
    <property type="project" value="TreeGrafter"/>
</dbReference>
<comment type="caution">
    <text evidence="6">The sequence shown here is derived from an EMBL/GenBank/DDBJ whole genome shotgun (WGS) entry which is preliminary data.</text>
</comment>
<dbReference type="Gene3D" id="2.40.420.20">
    <property type="match status" value="1"/>
</dbReference>
<evidence type="ECO:0000256" key="3">
    <source>
        <dbReference type="SAM" id="MobiDB-lite"/>
    </source>
</evidence>
<feature type="transmembrane region" description="Helical" evidence="4">
    <location>
        <begin position="47"/>
        <end position="65"/>
    </location>
</feature>
<name>A0A395JKG5_9GAMM</name>
<dbReference type="InterPro" id="IPR058627">
    <property type="entry name" value="MdtA-like_C"/>
</dbReference>
<dbReference type="Pfam" id="PF25967">
    <property type="entry name" value="RND-MFP_C"/>
    <property type="match status" value="1"/>
</dbReference>
<evidence type="ECO:0000256" key="4">
    <source>
        <dbReference type="SAM" id="Phobius"/>
    </source>
</evidence>
<accession>A0A395JKG5</accession>
<keyword evidence="4" id="KW-0812">Transmembrane</keyword>
<dbReference type="AlphaFoldDB" id="A0A395JKG5"/>
<evidence type="ECO:0000256" key="1">
    <source>
        <dbReference type="ARBA" id="ARBA00009477"/>
    </source>
</evidence>
<gene>
    <name evidence="6" type="ORF">DFR28_103116</name>
</gene>
<dbReference type="PANTHER" id="PTHR30469:SF12">
    <property type="entry name" value="MULTIDRUG RESISTANCE PROTEIN MDTA"/>
    <property type="match status" value="1"/>
</dbReference>
<dbReference type="InParanoid" id="A0A395JKG5"/>
<feature type="domain" description="Multidrug resistance protein MdtA-like C-terminal permuted SH3" evidence="5">
    <location>
        <begin position="352"/>
        <end position="407"/>
    </location>
</feature>
<evidence type="ECO:0000256" key="2">
    <source>
        <dbReference type="SAM" id="Coils"/>
    </source>
</evidence>
<comment type="similarity">
    <text evidence="1">Belongs to the membrane fusion protein (MFP) (TC 8.A.1) family.</text>
</comment>
<dbReference type="Gene3D" id="1.10.287.470">
    <property type="entry name" value="Helix hairpin bin"/>
    <property type="match status" value="1"/>
</dbReference>
<dbReference type="InterPro" id="IPR006143">
    <property type="entry name" value="RND_pump_MFP"/>
</dbReference>
<organism evidence="6 7">
    <name type="scientific">Arenicella xantha</name>
    <dbReference type="NCBI Taxonomy" id="644221"/>
    <lineage>
        <taxon>Bacteria</taxon>
        <taxon>Pseudomonadati</taxon>
        <taxon>Pseudomonadota</taxon>
        <taxon>Gammaproteobacteria</taxon>
        <taxon>Arenicellales</taxon>
        <taxon>Arenicellaceae</taxon>
        <taxon>Arenicella</taxon>
    </lineage>
</organism>
<keyword evidence="2" id="KW-0175">Coiled coil</keyword>
<dbReference type="RefSeq" id="WP_113954697.1">
    <property type="nucleotide sequence ID" value="NZ_QNRT01000003.1"/>
</dbReference>
<proteinExistence type="inferred from homology"/>
<evidence type="ECO:0000313" key="7">
    <source>
        <dbReference type="Proteomes" id="UP000253083"/>
    </source>
</evidence>
<evidence type="ECO:0000259" key="5">
    <source>
        <dbReference type="Pfam" id="PF25967"/>
    </source>
</evidence>
<dbReference type="PANTHER" id="PTHR30469">
    <property type="entry name" value="MULTIDRUG RESISTANCE PROTEIN MDTA"/>
    <property type="match status" value="1"/>
</dbReference>